<protein>
    <submittedName>
        <fullName evidence="3">Polysaccharide pyruvyl transferase family protein WcaK</fullName>
    </submittedName>
</protein>
<dbReference type="InterPro" id="IPR007345">
    <property type="entry name" value="Polysacch_pyruvyl_Trfase"/>
</dbReference>
<sequence length="412" mass="46503">MRTLLILNTGVGKNLGDRAMLCNMVRQLRAARPDWVLQVSANTPRLLVDEFQLTPVTFLIDCLGRWAPLLSALHLPRRLAQAAQWWLDIVSTAALLLWLLLAHPLRLRPHWRFMEADFVRSVLAADAIYLVGGGYLTDQGVRECRALLTTALFAAWLGKPIALSGQGLGPFHRPITHWLLRQVLGRARLIGLRDAGQGLRLLAELGIPTQQAETVCDDALTLPPAPASPAEPRCLAVHWRVSPYQAETQRVQAILEALLDRFAADSWQIVLFQFHERPAYEAAIYQHWLATRDWPRARLVQHADPRVLRAELARCQAGIGMAYHFCVFALAAGVPVLGLWHKRYYRDKLHGLFAAFGEASWAVDDRQIEADLLYLQLQNLAIRPTNSLQAQGQQLAERHRAWFARLLEALER</sequence>
<dbReference type="STRING" id="1121279.SAMN02745887_01636"/>
<organism evidence="3 4">
    <name type="scientific">Chitinimonas taiwanensis DSM 18899</name>
    <dbReference type="NCBI Taxonomy" id="1121279"/>
    <lineage>
        <taxon>Bacteria</taxon>
        <taxon>Pseudomonadati</taxon>
        <taxon>Pseudomonadota</taxon>
        <taxon>Betaproteobacteria</taxon>
        <taxon>Neisseriales</taxon>
        <taxon>Chitinibacteraceae</taxon>
        <taxon>Chitinimonas</taxon>
    </lineage>
</organism>
<dbReference type="Proteomes" id="UP000186513">
    <property type="component" value="Unassembled WGS sequence"/>
</dbReference>
<keyword evidence="1" id="KW-1133">Transmembrane helix</keyword>
<dbReference type="AlphaFoldDB" id="A0A1K2HFG5"/>
<proteinExistence type="predicted"/>
<keyword evidence="3" id="KW-0808">Transferase</keyword>
<dbReference type="Pfam" id="PF04230">
    <property type="entry name" value="PS_pyruv_trans"/>
    <property type="match status" value="1"/>
</dbReference>
<evidence type="ECO:0000259" key="2">
    <source>
        <dbReference type="Pfam" id="PF04230"/>
    </source>
</evidence>
<keyword evidence="1" id="KW-0472">Membrane</keyword>
<dbReference type="PANTHER" id="PTHR36836">
    <property type="entry name" value="COLANIC ACID BIOSYNTHESIS PROTEIN WCAK"/>
    <property type="match status" value="1"/>
</dbReference>
<reference evidence="3 4" key="1">
    <citation type="submission" date="2016-11" db="EMBL/GenBank/DDBJ databases">
        <authorList>
            <person name="Jaros S."/>
            <person name="Januszkiewicz K."/>
            <person name="Wedrychowicz H."/>
        </authorList>
    </citation>
    <scope>NUCLEOTIDE SEQUENCE [LARGE SCALE GENOMIC DNA]</scope>
    <source>
        <strain evidence="3 4">DSM 18899</strain>
    </source>
</reference>
<gene>
    <name evidence="3" type="ORF">SAMN02745887_01636</name>
</gene>
<feature type="domain" description="Polysaccharide pyruvyl transferase" evidence="2">
    <location>
        <begin position="14"/>
        <end position="342"/>
    </location>
</feature>
<dbReference type="GO" id="GO:0016740">
    <property type="term" value="F:transferase activity"/>
    <property type="evidence" value="ECO:0007669"/>
    <property type="project" value="UniProtKB-KW"/>
</dbReference>
<evidence type="ECO:0000313" key="4">
    <source>
        <dbReference type="Proteomes" id="UP000186513"/>
    </source>
</evidence>
<evidence type="ECO:0000256" key="1">
    <source>
        <dbReference type="SAM" id="Phobius"/>
    </source>
</evidence>
<keyword evidence="1" id="KW-0812">Transmembrane</keyword>
<accession>A0A1K2HFG5</accession>
<dbReference type="PANTHER" id="PTHR36836:SF1">
    <property type="entry name" value="COLANIC ACID BIOSYNTHESIS PROTEIN WCAK"/>
    <property type="match status" value="1"/>
</dbReference>
<feature type="transmembrane region" description="Helical" evidence="1">
    <location>
        <begin position="321"/>
        <end position="340"/>
    </location>
</feature>
<dbReference type="RefSeq" id="WP_072428145.1">
    <property type="nucleotide sequence ID" value="NZ_FPKR01000005.1"/>
</dbReference>
<keyword evidence="4" id="KW-1185">Reference proteome</keyword>
<dbReference type="EMBL" id="FPKR01000005">
    <property type="protein sequence ID" value="SFZ75532.1"/>
    <property type="molecule type" value="Genomic_DNA"/>
</dbReference>
<name>A0A1K2HFG5_9NEIS</name>
<evidence type="ECO:0000313" key="3">
    <source>
        <dbReference type="EMBL" id="SFZ75532.1"/>
    </source>
</evidence>